<evidence type="ECO:0000256" key="10">
    <source>
        <dbReference type="PROSITE-ProRule" id="PRU00175"/>
    </source>
</evidence>
<name>A0A068S449_9FUNG</name>
<keyword evidence="7" id="KW-0862">Zinc</keyword>
<dbReference type="GO" id="GO:0008270">
    <property type="term" value="F:zinc ion binding"/>
    <property type="evidence" value="ECO:0007669"/>
    <property type="project" value="UniProtKB-KW"/>
</dbReference>
<evidence type="ECO:0000256" key="11">
    <source>
        <dbReference type="SAM" id="Phobius"/>
    </source>
</evidence>
<dbReference type="STRING" id="1263082.A0A068S449"/>
<evidence type="ECO:0000256" key="7">
    <source>
        <dbReference type="ARBA" id="ARBA00022833"/>
    </source>
</evidence>
<keyword evidence="8 11" id="KW-1133">Transmembrane helix</keyword>
<dbReference type="InterPro" id="IPR051653">
    <property type="entry name" value="E3_ligase_sorting_rcpt"/>
</dbReference>
<dbReference type="Pfam" id="PF13639">
    <property type="entry name" value="zf-RING_2"/>
    <property type="match status" value="1"/>
</dbReference>
<dbReference type="SMART" id="SM00184">
    <property type="entry name" value="RING"/>
    <property type="match status" value="1"/>
</dbReference>
<evidence type="ECO:0000256" key="12">
    <source>
        <dbReference type="SAM" id="SignalP"/>
    </source>
</evidence>
<evidence type="ECO:0000313" key="15">
    <source>
        <dbReference type="Proteomes" id="UP000027586"/>
    </source>
</evidence>
<feature type="transmembrane region" description="Helical" evidence="11">
    <location>
        <begin position="159"/>
        <end position="184"/>
    </location>
</feature>
<dbReference type="SUPFAM" id="SSF52025">
    <property type="entry name" value="PA domain"/>
    <property type="match status" value="1"/>
</dbReference>
<dbReference type="InterPro" id="IPR046450">
    <property type="entry name" value="PA_dom_sf"/>
</dbReference>
<dbReference type="OrthoDB" id="8062037at2759"/>
<dbReference type="FunFam" id="3.30.40.10:FF:000388">
    <property type="entry name" value="Putative RING zinc finger domain superfamily protein"/>
    <property type="match status" value="1"/>
</dbReference>
<proteinExistence type="predicted"/>
<dbReference type="Gene3D" id="3.50.30.30">
    <property type="match status" value="1"/>
</dbReference>
<evidence type="ECO:0000256" key="3">
    <source>
        <dbReference type="ARBA" id="ARBA00012483"/>
    </source>
</evidence>
<gene>
    <name evidence="14" type="ORF">LCOR_07787.1</name>
</gene>
<sequence length="288" mass="32601">MRFLFTLLLLLTTSSSIIHHVVHATILVTSSNMTFVDHPAAFGPRLSESGKIGYLVESKHDPTGCSIVEPPCDDWIALVQRGGCSFITKVRNMQRSGASAVAVGDPEHPGRWITMYAPGDTSDVLIPSVFLAQREYLALLSLASLANAPLQIHMQVDDFISWPLIDVLIIVIVSPTIMLFFIYISWQIRQRQRRQQELAPHHMVSRLQLKKFSHEKVKENEREECVICLEDYQEGEDLRVLPCQHDFHAACVDAWLTTQKKFCPICKRDISSNTVYRPNSEFTPLLDA</sequence>
<dbReference type="SMART" id="SM00744">
    <property type="entry name" value="RINGv"/>
    <property type="match status" value="1"/>
</dbReference>
<keyword evidence="15" id="KW-1185">Reference proteome</keyword>
<evidence type="ECO:0000256" key="9">
    <source>
        <dbReference type="ARBA" id="ARBA00023136"/>
    </source>
</evidence>
<dbReference type="Gene3D" id="3.30.40.10">
    <property type="entry name" value="Zinc/RING finger domain, C3HC4 (zinc finger)"/>
    <property type="match status" value="1"/>
</dbReference>
<comment type="subcellular location">
    <subcellularLocation>
        <location evidence="2">Membrane</location>
        <topology evidence="2">Single-pass membrane protein</topology>
    </subcellularLocation>
</comment>
<evidence type="ECO:0000259" key="13">
    <source>
        <dbReference type="PROSITE" id="PS50089"/>
    </source>
</evidence>
<dbReference type="InterPro" id="IPR001841">
    <property type="entry name" value="Znf_RING"/>
</dbReference>
<dbReference type="GO" id="GO:0061630">
    <property type="term" value="F:ubiquitin protein ligase activity"/>
    <property type="evidence" value="ECO:0007669"/>
    <property type="project" value="UniProtKB-EC"/>
</dbReference>
<dbReference type="EC" id="2.3.2.27" evidence="3"/>
<evidence type="ECO:0000256" key="8">
    <source>
        <dbReference type="ARBA" id="ARBA00022989"/>
    </source>
</evidence>
<feature type="domain" description="RING-type" evidence="13">
    <location>
        <begin position="225"/>
        <end position="267"/>
    </location>
</feature>
<keyword evidence="5" id="KW-0479">Metal-binding</keyword>
<evidence type="ECO:0000313" key="14">
    <source>
        <dbReference type="EMBL" id="CDH56775.1"/>
    </source>
</evidence>
<dbReference type="InterPro" id="IPR013083">
    <property type="entry name" value="Znf_RING/FYVE/PHD"/>
</dbReference>
<evidence type="ECO:0000256" key="4">
    <source>
        <dbReference type="ARBA" id="ARBA00022692"/>
    </source>
</evidence>
<protein>
    <recommendedName>
        <fullName evidence="3">RING-type E3 ubiquitin transferase</fullName>
        <ecNumber evidence="3">2.3.2.27</ecNumber>
    </recommendedName>
</protein>
<comment type="catalytic activity">
    <reaction evidence="1">
        <text>S-ubiquitinyl-[E2 ubiquitin-conjugating enzyme]-L-cysteine + [acceptor protein]-L-lysine = [E2 ubiquitin-conjugating enzyme]-L-cysteine + N(6)-ubiquitinyl-[acceptor protein]-L-lysine.</text>
        <dbReference type="EC" id="2.3.2.27"/>
    </reaction>
</comment>
<evidence type="ECO:0000256" key="2">
    <source>
        <dbReference type="ARBA" id="ARBA00004167"/>
    </source>
</evidence>
<feature type="chain" id="PRO_5001655777" description="RING-type E3 ubiquitin transferase" evidence="12">
    <location>
        <begin position="17"/>
        <end position="288"/>
    </location>
</feature>
<keyword evidence="9 11" id="KW-0472">Membrane</keyword>
<dbReference type="EMBL" id="CBTN010000041">
    <property type="protein sequence ID" value="CDH56775.1"/>
    <property type="molecule type" value="Genomic_DNA"/>
</dbReference>
<keyword evidence="4 11" id="KW-0812">Transmembrane</keyword>
<dbReference type="SUPFAM" id="SSF57850">
    <property type="entry name" value="RING/U-box"/>
    <property type="match status" value="1"/>
</dbReference>
<dbReference type="Proteomes" id="UP000027586">
    <property type="component" value="Unassembled WGS sequence"/>
</dbReference>
<dbReference type="PROSITE" id="PS50089">
    <property type="entry name" value="ZF_RING_2"/>
    <property type="match status" value="1"/>
</dbReference>
<evidence type="ECO:0000256" key="6">
    <source>
        <dbReference type="ARBA" id="ARBA00022771"/>
    </source>
</evidence>
<keyword evidence="6 10" id="KW-0863">Zinc-finger</keyword>
<accession>A0A068S449</accession>
<organism evidence="14 15">
    <name type="scientific">Lichtheimia corymbifera JMRC:FSU:9682</name>
    <dbReference type="NCBI Taxonomy" id="1263082"/>
    <lineage>
        <taxon>Eukaryota</taxon>
        <taxon>Fungi</taxon>
        <taxon>Fungi incertae sedis</taxon>
        <taxon>Mucoromycota</taxon>
        <taxon>Mucoromycotina</taxon>
        <taxon>Mucoromycetes</taxon>
        <taxon>Mucorales</taxon>
        <taxon>Lichtheimiaceae</taxon>
        <taxon>Lichtheimia</taxon>
    </lineage>
</organism>
<dbReference type="Pfam" id="PF02225">
    <property type="entry name" value="PA"/>
    <property type="match status" value="1"/>
</dbReference>
<dbReference type="AlphaFoldDB" id="A0A068S449"/>
<dbReference type="PANTHER" id="PTHR47168:SF1">
    <property type="entry name" value="OS02G0798600 PROTEIN"/>
    <property type="match status" value="1"/>
</dbReference>
<dbReference type="PANTHER" id="PTHR47168">
    <property type="entry name" value="RING ZINC FINGER DOMAIN SUPERFAMILY PROTEIN-RELATED"/>
    <property type="match status" value="1"/>
</dbReference>
<dbReference type="InterPro" id="IPR011016">
    <property type="entry name" value="Znf_RING-CH"/>
</dbReference>
<evidence type="ECO:0000256" key="5">
    <source>
        <dbReference type="ARBA" id="ARBA00022723"/>
    </source>
</evidence>
<dbReference type="InterPro" id="IPR003137">
    <property type="entry name" value="PA_domain"/>
</dbReference>
<comment type="caution">
    <text evidence="14">The sequence shown here is derived from an EMBL/GenBank/DDBJ whole genome shotgun (WGS) entry which is preliminary data.</text>
</comment>
<reference evidence="14" key="1">
    <citation type="submission" date="2013-08" db="EMBL/GenBank/DDBJ databases">
        <title>Gene expansion shapes genome architecture in the human pathogen Lichtheimia corymbifera: an evolutionary genomics analysis in the ancient terrestrial Mucorales (Mucoromycotina).</title>
        <authorList>
            <person name="Schwartze V.U."/>
            <person name="Winter S."/>
            <person name="Shelest E."/>
            <person name="Marcet-Houben M."/>
            <person name="Horn F."/>
            <person name="Wehner S."/>
            <person name="Hoffmann K."/>
            <person name="Riege K."/>
            <person name="Sammeth M."/>
            <person name="Nowrousian M."/>
            <person name="Valiante V."/>
            <person name="Linde J."/>
            <person name="Jacobsen I.D."/>
            <person name="Marz M."/>
            <person name="Brakhage A.A."/>
            <person name="Gabaldon T."/>
            <person name="Bocker S."/>
            <person name="Voigt K."/>
        </authorList>
    </citation>
    <scope>NUCLEOTIDE SEQUENCE [LARGE SCALE GENOMIC DNA]</scope>
    <source>
        <strain evidence="14">FSU 9682</strain>
    </source>
</reference>
<keyword evidence="12" id="KW-0732">Signal</keyword>
<dbReference type="VEuPathDB" id="FungiDB:LCOR_07787.1"/>
<dbReference type="GO" id="GO:0016020">
    <property type="term" value="C:membrane"/>
    <property type="evidence" value="ECO:0007669"/>
    <property type="project" value="UniProtKB-SubCell"/>
</dbReference>
<feature type="signal peptide" evidence="12">
    <location>
        <begin position="1"/>
        <end position="16"/>
    </location>
</feature>
<evidence type="ECO:0000256" key="1">
    <source>
        <dbReference type="ARBA" id="ARBA00000900"/>
    </source>
</evidence>